<gene>
    <name evidence="2" type="ORF">EYF80_010939</name>
</gene>
<dbReference type="AlphaFoldDB" id="A0A4Z2IL62"/>
<organism evidence="2 3">
    <name type="scientific">Liparis tanakae</name>
    <name type="common">Tanaka's snailfish</name>
    <dbReference type="NCBI Taxonomy" id="230148"/>
    <lineage>
        <taxon>Eukaryota</taxon>
        <taxon>Metazoa</taxon>
        <taxon>Chordata</taxon>
        <taxon>Craniata</taxon>
        <taxon>Vertebrata</taxon>
        <taxon>Euteleostomi</taxon>
        <taxon>Actinopterygii</taxon>
        <taxon>Neopterygii</taxon>
        <taxon>Teleostei</taxon>
        <taxon>Neoteleostei</taxon>
        <taxon>Acanthomorphata</taxon>
        <taxon>Eupercaria</taxon>
        <taxon>Perciformes</taxon>
        <taxon>Cottioidei</taxon>
        <taxon>Cottales</taxon>
        <taxon>Liparidae</taxon>
        <taxon>Liparis</taxon>
    </lineage>
</organism>
<comment type="caution">
    <text evidence="2">The sequence shown here is derived from an EMBL/GenBank/DDBJ whole genome shotgun (WGS) entry which is preliminary data.</text>
</comment>
<evidence type="ECO:0000313" key="2">
    <source>
        <dbReference type="EMBL" id="TNN78769.1"/>
    </source>
</evidence>
<reference evidence="2 3" key="1">
    <citation type="submission" date="2019-03" db="EMBL/GenBank/DDBJ databases">
        <title>First draft genome of Liparis tanakae, snailfish: a comprehensive survey of snailfish specific genes.</title>
        <authorList>
            <person name="Kim W."/>
            <person name="Song I."/>
            <person name="Jeong J.-H."/>
            <person name="Kim D."/>
            <person name="Kim S."/>
            <person name="Ryu S."/>
            <person name="Song J.Y."/>
            <person name="Lee S.K."/>
        </authorList>
    </citation>
    <scope>NUCLEOTIDE SEQUENCE [LARGE SCALE GENOMIC DNA]</scope>
    <source>
        <tissue evidence="2">Muscle</tissue>
    </source>
</reference>
<sequence length="78" mass="8579">MSTNRKSADNKGSSNKGMTHYPPHNTIRTEILSAERCETKGAGVCVGSLWTSVFPGLGMQEVRQTKREGEELRRELAG</sequence>
<keyword evidence="3" id="KW-1185">Reference proteome</keyword>
<protein>
    <submittedName>
        <fullName evidence="2">Uncharacterized protein</fullName>
    </submittedName>
</protein>
<accession>A0A4Z2IL62</accession>
<evidence type="ECO:0000256" key="1">
    <source>
        <dbReference type="SAM" id="MobiDB-lite"/>
    </source>
</evidence>
<evidence type="ECO:0000313" key="3">
    <source>
        <dbReference type="Proteomes" id="UP000314294"/>
    </source>
</evidence>
<feature type="region of interest" description="Disordered" evidence="1">
    <location>
        <begin position="1"/>
        <end position="25"/>
    </location>
</feature>
<dbReference type="EMBL" id="SRLO01000070">
    <property type="protein sequence ID" value="TNN78769.1"/>
    <property type="molecule type" value="Genomic_DNA"/>
</dbReference>
<feature type="compositionally biased region" description="Polar residues" evidence="1">
    <location>
        <begin position="1"/>
        <end position="17"/>
    </location>
</feature>
<proteinExistence type="predicted"/>
<dbReference type="Proteomes" id="UP000314294">
    <property type="component" value="Unassembled WGS sequence"/>
</dbReference>
<name>A0A4Z2IL62_9TELE</name>